<keyword evidence="3" id="KW-0547">Nucleotide-binding</keyword>
<feature type="transmembrane region" description="Helical" evidence="7">
    <location>
        <begin position="243"/>
        <end position="263"/>
    </location>
</feature>
<proteinExistence type="predicted"/>
<dbReference type="PROSITE" id="PS50929">
    <property type="entry name" value="ABC_TM1F"/>
    <property type="match status" value="1"/>
</dbReference>
<evidence type="ECO:0000259" key="9">
    <source>
        <dbReference type="PROSITE" id="PS50929"/>
    </source>
</evidence>
<feature type="transmembrane region" description="Helical" evidence="7">
    <location>
        <begin position="33"/>
        <end position="54"/>
    </location>
</feature>
<dbReference type="PROSITE" id="PS00211">
    <property type="entry name" value="ABC_TRANSPORTER_1"/>
    <property type="match status" value="1"/>
</dbReference>
<feature type="transmembrane region" description="Helical" evidence="7">
    <location>
        <begin position="275"/>
        <end position="294"/>
    </location>
</feature>
<dbReference type="EMBL" id="AB205012">
    <property type="protein sequence ID" value="BAE46917.1"/>
    <property type="molecule type" value="Genomic_DNA"/>
</dbReference>
<dbReference type="GO" id="GO:0005886">
    <property type="term" value="C:plasma membrane"/>
    <property type="evidence" value="ECO:0007669"/>
    <property type="project" value="UniProtKB-SubCell"/>
</dbReference>
<dbReference type="SUPFAM" id="SSF90123">
    <property type="entry name" value="ABC transporter transmembrane region"/>
    <property type="match status" value="1"/>
</dbReference>
<keyword evidence="6 7" id="KW-0472">Membrane</keyword>
<feature type="transmembrane region" description="Helical" evidence="7">
    <location>
        <begin position="155"/>
        <end position="174"/>
    </location>
</feature>
<dbReference type="InterPro" id="IPR017871">
    <property type="entry name" value="ABC_transporter-like_CS"/>
</dbReference>
<dbReference type="PANTHER" id="PTHR24221:SF654">
    <property type="entry name" value="ATP-BINDING CASSETTE SUB-FAMILY B MEMBER 6"/>
    <property type="match status" value="1"/>
</dbReference>
<dbReference type="AlphaFoldDB" id="Q3C2F9"/>
<evidence type="ECO:0000259" key="8">
    <source>
        <dbReference type="PROSITE" id="PS50893"/>
    </source>
</evidence>
<dbReference type="InterPro" id="IPR003593">
    <property type="entry name" value="AAA+_ATPase"/>
</dbReference>
<dbReference type="InterPro" id="IPR036640">
    <property type="entry name" value="ABC1_TM_sf"/>
</dbReference>
<dbReference type="InterPro" id="IPR003439">
    <property type="entry name" value="ABC_transporter-like_ATP-bd"/>
</dbReference>
<accession>Q3C2F9</accession>
<evidence type="ECO:0000256" key="2">
    <source>
        <dbReference type="ARBA" id="ARBA00022692"/>
    </source>
</evidence>
<evidence type="ECO:0000256" key="7">
    <source>
        <dbReference type="SAM" id="Phobius"/>
    </source>
</evidence>
<reference evidence="10" key="2">
    <citation type="journal article" date="2006" name="Nihon Hosenkin Gakkaishi">
        <title>Biosynthesis of heterocyclic antibiotics in actinomycetes and an approach to synthesize the natural compounds.</title>
        <authorList>
            <person name="Onaka H."/>
        </authorList>
    </citation>
    <scope>NUCLEOTIDE SEQUENCE</scope>
    <source>
        <strain evidence="10">TP-A0584</strain>
    </source>
</reference>
<organism evidence="10">
    <name type="scientific">Streptomyces sp. TP-A0584</name>
    <dbReference type="NCBI Taxonomy" id="314563"/>
    <lineage>
        <taxon>Bacteria</taxon>
        <taxon>Bacillati</taxon>
        <taxon>Actinomycetota</taxon>
        <taxon>Actinomycetes</taxon>
        <taxon>Kitasatosporales</taxon>
        <taxon>Streptomycetaceae</taxon>
        <taxon>Streptomyces</taxon>
    </lineage>
</organism>
<dbReference type="Gene3D" id="1.20.1560.10">
    <property type="entry name" value="ABC transporter type 1, transmembrane domain"/>
    <property type="match status" value="1"/>
</dbReference>
<evidence type="ECO:0000313" key="10">
    <source>
        <dbReference type="EMBL" id="BAE46917.1"/>
    </source>
</evidence>
<feature type="domain" description="ABC transmembrane type-1" evidence="9">
    <location>
        <begin position="34"/>
        <end position="173"/>
    </location>
</feature>
<dbReference type="PROSITE" id="PS50893">
    <property type="entry name" value="ABC_TRANSPORTER_2"/>
    <property type="match status" value="1"/>
</dbReference>
<dbReference type="SMART" id="SM00382">
    <property type="entry name" value="AAA"/>
    <property type="match status" value="1"/>
</dbReference>
<keyword evidence="4" id="KW-0067">ATP-binding</keyword>
<keyword evidence="2 7" id="KW-0812">Transmembrane</keyword>
<evidence type="ECO:0000256" key="1">
    <source>
        <dbReference type="ARBA" id="ARBA00004651"/>
    </source>
</evidence>
<dbReference type="InterPro" id="IPR027417">
    <property type="entry name" value="P-loop_NTPase"/>
</dbReference>
<dbReference type="InterPro" id="IPR039421">
    <property type="entry name" value="Type_1_exporter"/>
</dbReference>
<dbReference type="Pfam" id="PF00005">
    <property type="entry name" value="ABC_tran"/>
    <property type="match status" value="1"/>
</dbReference>
<protein>
    <submittedName>
        <fullName evidence="10">Goadsporin biosynthetic protein</fullName>
    </submittedName>
</protein>
<name>Q3C2F9_9ACTN</name>
<sequence length="550" mass="58295">MLLFEPSSDFEPGGVHRSLRHQAADWFSPRRRWAVVIAVALGLFQGLVVIRAIGARGLGMVTSAAVAGLISVCLQLLYARLQEGMSEHLTHRVIEKLAELPAEFFARRRPMALVARVGLVDVVAAQFARRLVPAAVAVVTASVVLTGTVLTVSPWIAALALGSFVGSLFVARMADHAARDEHAVVASQLARDGIIGAALSAPETLAAENGGGDLLRALERTQKSHIASQRTLYMKVQSGLRRVASYDTALNLSVWFMVVWAAAPHPESRDHAMAVLLAGAFLAMQQGVLLRAYVEVKGLRPKLAVLDDILGTPSCSRLQPTGTASCHLPEQAGRAARMGQLKLQDVSFRYTPTQAAVVRQATLTVRCGEMVHIIGSSGSGKSTLARLLAGILAPSSGAADLDVRRLAYVAQSSSFFFAGTIADNIALGSPLVSSKDIEDALKPVGLTDAVAKREGPHGARVTTDGTNFSGGQRQALALARALARRPDALIVDCATSAMDSAQERHILTMLRGLGLTTVCLRSDDRLAELADAVYVLEEGGLTPCTTLTFP</sequence>
<dbReference type="PANTHER" id="PTHR24221">
    <property type="entry name" value="ATP-BINDING CASSETTE SUB-FAMILY B"/>
    <property type="match status" value="1"/>
</dbReference>
<feature type="transmembrane region" description="Helical" evidence="7">
    <location>
        <begin position="60"/>
        <end position="79"/>
    </location>
</feature>
<feature type="domain" description="ABC transporter" evidence="8">
    <location>
        <begin position="341"/>
        <end position="550"/>
    </location>
</feature>
<dbReference type="GO" id="GO:0140359">
    <property type="term" value="F:ABC-type transporter activity"/>
    <property type="evidence" value="ECO:0007669"/>
    <property type="project" value="InterPro"/>
</dbReference>
<reference evidence="10" key="1">
    <citation type="journal article" date="2005" name="Microbiology (Mosc.)">
        <title>Cloning and characterization of goadsporin biosynthetic gene cluster from Streptomyces sp. TP-A0584.</title>
        <authorList>
            <person name="Onaka H."/>
            <person name="Nakaho M."/>
            <person name="Hayashi K."/>
            <person name="Igarashi Y."/>
            <person name="Furumai T."/>
        </authorList>
    </citation>
    <scope>NUCLEOTIDE SEQUENCE</scope>
    <source>
        <strain evidence="10">TP-A0584</strain>
    </source>
</reference>
<dbReference type="SUPFAM" id="SSF52540">
    <property type="entry name" value="P-loop containing nucleoside triphosphate hydrolases"/>
    <property type="match status" value="1"/>
</dbReference>
<dbReference type="GO" id="GO:0034040">
    <property type="term" value="F:ATPase-coupled lipid transmembrane transporter activity"/>
    <property type="evidence" value="ECO:0007669"/>
    <property type="project" value="TreeGrafter"/>
</dbReference>
<dbReference type="InterPro" id="IPR011527">
    <property type="entry name" value="ABC1_TM_dom"/>
</dbReference>
<evidence type="ECO:0000256" key="6">
    <source>
        <dbReference type="ARBA" id="ARBA00023136"/>
    </source>
</evidence>
<dbReference type="Gene3D" id="3.40.50.300">
    <property type="entry name" value="P-loop containing nucleotide triphosphate hydrolases"/>
    <property type="match status" value="1"/>
</dbReference>
<comment type="subcellular location">
    <subcellularLocation>
        <location evidence="1">Cell membrane</location>
        <topology evidence="1">Multi-pass membrane protein</topology>
    </subcellularLocation>
</comment>
<evidence type="ECO:0000256" key="5">
    <source>
        <dbReference type="ARBA" id="ARBA00022989"/>
    </source>
</evidence>
<dbReference type="GO" id="GO:0016887">
    <property type="term" value="F:ATP hydrolysis activity"/>
    <property type="evidence" value="ECO:0007669"/>
    <property type="project" value="InterPro"/>
</dbReference>
<evidence type="ECO:0000256" key="4">
    <source>
        <dbReference type="ARBA" id="ARBA00022840"/>
    </source>
</evidence>
<gene>
    <name evidence="10" type="primary">godB</name>
</gene>
<dbReference type="GO" id="GO:0005524">
    <property type="term" value="F:ATP binding"/>
    <property type="evidence" value="ECO:0007669"/>
    <property type="project" value="UniProtKB-KW"/>
</dbReference>
<evidence type="ECO:0000256" key="3">
    <source>
        <dbReference type="ARBA" id="ARBA00022741"/>
    </source>
</evidence>
<keyword evidence="5 7" id="KW-1133">Transmembrane helix</keyword>